<feature type="compositionally biased region" description="Basic and acidic residues" evidence="1">
    <location>
        <begin position="57"/>
        <end position="67"/>
    </location>
</feature>
<keyword evidence="3" id="KW-1185">Reference proteome</keyword>
<feature type="compositionally biased region" description="Pro residues" evidence="1">
    <location>
        <begin position="45"/>
        <end position="54"/>
    </location>
</feature>
<sequence length="67" mass="7686">MLGRYLPTYLIRYTLCLPHHAPVKVTGQVRSIPANVHSHFHPPRPSHSPRPPTPPRKHLESREGPIR</sequence>
<evidence type="ECO:0000313" key="2">
    <source>
        <dbReference type="EMBL" id="TDZ20288.1"/>
    </source>
</evidence>
<evidence type="ECO:0000313" key="3">
    <source>
        <dbReference type="Proteomes" id="UP000014480"/>
    </source>
</evidence>
<gene>
    <name evidence="2" type="ORF">Cob_v006814</name>
</gene>
<dbReference type="Proteomes" id="UP000014480">
    <property type="component" value="Unassembled WGS sequence"/>
</dbReference>
<feature type="region of interest" description="Disordered" evidence="1">
    <location>
        <begin position="34"/>
        <end position="67"/>
    </location>
</feature>
<name>A0A484FQV6_COLOR</name>
<comment type="caution">
    <text evidence="2">The sequence shown here is derived from an EMBL/GenBank/DDBJ whole genome shotgun (WGS) entry which is preliminary data.</text>
</comment>
<evidence type="ECO:0000256" key="1">
    <source>
        <dbReference type="SAM" id="MobiDB-lite"/>
    </source>
</evidence>
<reference evidence="3" key="2">
    <citation type="journal article" date="2019" name="Mol. Plant Microbe Interact.">
        <title>Genome sequence resources for four phytopathogenic fungi from the Colletotrichum orbiculare species complex.</title>
        <authorList>
            <person name="Gan P."/>
            <person name="Tsushima A."/>
            <person name="Narusaka M."/>
            <person name="Narusaka Y."/>
            <person name="Takano Y."/>
            <person name="Kubo Y."/>
            <person name="Shirasu K."/>
        </authorList>
    </citation>
    <scope>GENOME REANNOTATION</scope>
    <source>
        <strain evidence="3">104-T / ATCC 96160 / CBS 514.97 / LARS 414 / MAFF 240422</strain>
    </source>
</reference>
<accession>A0A484FQV6</accession>
<proteinExistence type="predicted"/>
<dbReference type="EMBL" id="AMCV02000017">
    <property type="protein sequence ID" value="TDZ20288.1"/>
    <property type="molecule type" value="Genomic_DNA"/>
</dbReference>
<organism evidence="2 3">
    <name type="scientific">Colletotrichum orbiculare (strain 104-T / ATCC 96160 / CBS 514.97 / LARS 414 / MAFF 240422)</name>
    <name type="common">Cucumber anthracnose fungus</name>
    <name type="synonym">Colletotrichum lagenarium</name>
    <dbReference type="NCBI Taxonomy" id="1213857"/>
    <lineage>
        <taxon>Eukaryota</taxon>
        <taxon>Fungi</taxon>
        <taxon>Dikarya</taxon>
        <taxon>Ascomycota</taxon>
        <taxon>Pezizomycotina</taxon>
        <taxon>Sordariomycetes</taxon>
        <taxon>Hypocreomycetidae</taxon>
        <taxon>Glomerellales</taxon>
        <taxon>Glomerellaceae</taxon>
        <taxon>Colletotrichum</taxon>
        <taxon>Colletotrichum orbiculare species complex</taxon>
    </lineage>
</organism>
<reference evidence="3" key="1">
    <citation type="journal article" date="2013" name="New Phytol.">
        <title>Comparative genomic and transcriptomic analyses reveal the hemibiotrophic stage shift of Colletotrichum fungi.</title>
        <authorList>
            <person name="Gan P."/>
            <person name="Ikeda K."/>
            <person name="Irieda H."/>
            <person name="Narusaka M."/>
            <person name="O'Connell R.J."/>
            <person name="Narusaka Y."/>
            <person name="Takano Y."/>
            <person name="Kubo Y."/>
            <person name="Shirasu K."/>
        </authorList>
    </citation>
    <scope>NUCLEOTIDE SEQUENCE [LARGE SCALE GENOMIC DNA]</scope>
    <source>
        <strain evidence="3">104-T / ATCC 96160 / CBS 514.97 / LARS 414 / MAFF 240422</strain>
    </source>
</reference>
<protein>
    <submittedName>
        <fullName evidence="2">Uncharacterized protein</fullName>
    </submittedName>
</protein>
<dbReference type="AlphaFoldDB" id="A0A484FQV6"/>